<dbReference type="GeneID" id="20645794"/>
<dbReference type="RefSeq" id="XP_009523062.1">
    <property type="nucleotide sequence ID" value="XM_009524767.1"/>
</dbReference>
<dbReference type="EMBL" id="JH159153">
    <property type="protein sequence ID" value="EGZ20345.1"/>
    <property type="molecule type" value="Genomic_DNA"/>
</dbReference>
<organism evidence="2 3">
    <name type="scientific">Phytophthora sojae (strain P6497)</name>
    <name type="common">Soybean stem and root rot agent</name>
    <name type="synonym">Phytophthora megasperma f. sp. glycines</name>
    <dbReference type="NCBI Taxonomy" id="1094619"/>
    <lineage>
        <taxon>Eukaryota</taxon>
        <taxon>Sar</taxon>
        <taxon>Stramenopiles</taxon>
        <taxon>Oomycota</taxon>
        <taxon>Peronosporomycetes</taxon>
        <taxon>Peronosporales</taxon>
        <taxon>Peronosporaceae</taxon>
        <taxon>Phytophthora</taxon>
    </lineage>
</organism>
<feature type="region of interest" description="Disordered" evidence="1">
    <location>
        <begin position="39"/>
        <end position="61"/>
    </location>
</feature>
<dbReference type="InParanoid" id="G4Z6S9"/>
<protein>
    <submittedName>
        <fullName evidence="2">Uncharacterized protein</fullName>
    </submittedName>
</protein>
<evidence type="ECO:0000313" key="3">
    <source>
        <dbReference type="Proteomes" id="UP000002640"/>
    </source>
</evidence>
<feature type="compositionally biased region" description="Low complexity" evidence="1">
    <location>
        <begin position="45"/>
        <end position="55"/>
    </location>
</feature>
<proteinExistence type="predicted"/>
<dbReference type="KEGG" id="psoj:PHYSODRAFT_328467"/>
<evidence type="ECO:0000313" key="2">
    <source>
        <dbReference type="EMBL" id="EGZ20345.1"/>
    </source>
</evidence>
<name>G4Z6S9_PHYSP</name>
<evidence type="ECO:0000256" key="1">
    <source>
        <dbReference type="SAM" id="MobiDB-lite"/>
    </source>
</evidence>
<dbReference type="AlphaFoldDB" id="G4Z6S9"/>
<reference evidence="2 3" key="1">
    <citation type="journal article" date="2006" name="Science">
        <title>Phytophthora genome sequences uncover evolutionary origins and mechanisms of pathogenesis.</title>
        <authorList>
            <person name="Tyler B.M."/>
            <person name="Tripathy S."/>
            <person name="Zhang X."/>
            <person name="Dehal P."/>
            <person name="Jiang R.H."/>
            <person name="Aerts A."/>
            <person name="Arredondo F.D."/>
            <person name="Baxter L."/>
            <person name="Bensasson D."/>
            <person name="Beynon J.L."/>
            <person name="Chapman J."/>
            <person name="Damasceno C.M."/>
            <person name="Dorrance A.E."/>
            <person name="Dou D."/>
            <person name="Dickerman A.W."/>
            <person name="Dubchak I.L."/>
            <person name="Garbelotto M."/>
            <person name="Gijzen M."/>
            <person name="Gordon S.G."/>
            <person name="Govers F."/>
            <person name="Grunwald N.J."/>
            <person name="Huang W."/>
            <person name="Ivors K.L."/>
            <person name="Jones R.W."/>
            <person name="Kamoun S."/>
            <person name="Krampis K."/>
            <person name="Lamour K.H."/>
            <person name="Lee M.K."/>
            <person name="McDonald W.H."/>
            <person name="Medina M."/>
            <person name="Meijer H.J."/>
            <person name="Nordberg E.K."/>
            <person name="Maclean D.J."/>
            <person name="Ospina-Giraldo M.D."/>
            <person name="Morris P.F."/>
            <person name="Phuntumart V."/>
            <person name="Putnam N.H."/>
            <person name="Rash S."/>
            <person name="Rose J.K."/>
            <person name="Sakihama Y."/>
            <person name="Salamov A.A."/>
            <person name="Savidor A."/>
            <person name="Scheuring C.F."/>
            <person name="Smith B.M."/>
            <person name="Sobral B.W."/>
            <person name="Terry A."/>
            <person name="Torto-Alalibo T.A."/>
            <person name="Win J."/>
            <person name="Xu Z."/>
            <person name="Zhang H."/>
            <person name="Grigoriev I.V."/>
            <person name="Rokhsar D.S."/>
            <person name="Boore J.L."/>
        </authorList>
    </citation>
    <scope>NUCLEOTIDE SEQUENCE [LARGE SCALE GENOMIC DNA]</scope>
    <source>
        <strain evidence="2 3">P6497</strain>
    </source>
</reference>
<dbReference type="Proteomes" id="UP000002640">
    <property type="component" value="Unassembled WGS sequence"/>
</dbReference>
<gene>
    <name evidence="2" type="ORF">PHYSODRAFT_328467</name>
</gene>
<sequence length="108" mass="12153">MLCYATTEPRFGIFHIGSFNARQNGIRLDLLRRHSGSSARRRWAARATPKAPAAPELHETPIPMDQVREIADMEPTPLLLQQMRTFVGAAHRLSHAFSQLAWKLPIGP</sequence>
<keyword evidence="3" id="KW-1185">Reference proteome</keyword>
<accession>G4Z6S9</accession>